<reference evidence="2 3" key="1">
    <citation type="journal article" date="2016" name="Int. J. Syst. Evol. Microbiol.">
        <title>Peptococcus simiae sp. nov., isolated from rhesus macaque faeces and emended description of the genus Peptococcus.</title>
        <authorList>
            <person name="Shkoporov A.N."/>
            <person name="Efimov B.A."/>
            <person name="Kondova I."/>
            <person name="Ouwerling B."/>
            <person name="Chaplin A.V."/>
            <person name="Shcherbakova V.A."/>
            <person name="Langermans J.A.M."/>
        </authorList>
    </citation>
    <scope>NUCLEOTIDE SEQUENCE [LARGE SCALE GENOMIC DNA]</scope>
    <source>
        <strain evidence="2 3">M108</strain>
    </source>
</reference>
<feature type="signal peptide" evidence="1">
    <location>
        <begin position="1"/>
        <end position="21"/>
    </location>
</feature>
<dbReference type="PROSITE" id="PS51257">
    <property type="entry name" value="PROKAR_LIPOPROTEIN"/>
    <property type="match status" value="1"/>
</dbReference>
<evidence type="ECO:0008006" key="4">
    <source>
        <dbReference type="Google" id="ProtNLM"/>
    </source>
</evidence>
<keyword evidence="1" id="KW-0732">Signal</keyword>
<proteinExistence type="predicted"/>
<evidence type="ECO:0000313" key="3">
    <source>
        <dbReference type="Proteomes" id="UP001631949"/>
    </source>
</evidence>
<accession>A0ABW9GZA4</accession>
<sequence length="501" mass="55036">MKKTGTACLLAILLLTSACQNSLYRDDQVYMVNRGETNKDELVSVITADGPQPFKDDALLGVTPAPNEVPIYIDENAQVMWLFRADSNPMGLESTGILAPPTAWGTLFIEDLQTGTRSVLDSYVPAPDQVRVNRATGRLYWLAGGQLYTGDLRRKSLDGPADMTSPTRLADLFISPSESSKLYMTPQGRGTFAYYPDTGRSVPLYEMQERIYDMAPLSKTYFYANQWRQEEKDLEKGLWTVIADNRREAVRVLGRGSYLDAYGTGVLILGDQRFGLTLVTDFNAPEKALKITDQYVYQAGFFADGGIYWIGDNGIQQAAKPDNDAYLCHILAPDGHEQKRLTLSGAGLLVDPTGKRAQCAGPAAEQVDLTTGSLVTEKTWQSPWLYAPLGLEKALADTVRYFGDGLLGDPAALASLQDLAGTDLVKQTMADQCDTDKPLAANRHVEGSWAEGVINPVSGLAEGNLQLVATDDAGRSEWRKVAIRYQLFAGQWRIIRFSVTD</sequence>
<organism evidence="2 3">
    <name type="scientific">Peptococcus simiae</name>
    <dbReference type="NCBI Taxonomy" id="1643805"/>
    <lineage>
        <taxon>Bacteria</taxon>
        <taxon>Bacillati</taxon>
        <taxon>Bacillota</taxon>
        <taxon>Clostridia</taxon>
        <taxon>Eubacteriales</taxon>
        <taxon>Peptococcaceae</taxon>
        <taxon>Peptococcus</taxon>
    </lineage>
</organism>
<keyword evidence="3" id="KW-1185">Reference proteome</keyword>
<name>A0ABW9GZA4_9FIRM</name>
<evidence type="ECO:0000256" key="1">
    <source>
        <dbReference type="SAM" id="SignalP"/>
    </source>
</evidence>
<evidence type="ECO:0000313" key="2">
    <source>
        <dbReference type="EMBL" id="MFM9413950.1"/>
    </source>
</evidence>
<feature type="chain" id="PRO_5045735008" description="Lipoprotein" evidence="1">
    <location>
        <begin position="22"/>
        <end position="501"/>
    </location>
</feature>
<gene>
    <name evidence="2" type="ORF">ACKQTC_06190</name>
</gene>
<protein>
    <recommendedName>
        <fullName evidence="4">Lipoprotein</fullName>
    </recommendedName>
</protein>
<dbReference type="EMBL" id="JBJUVG010000008">
    <property type="protein sequence ID" value="MFM9413950.1"/>
    <property type="molecule type" value="Genomic_DNA"/>
</dbReference>
<dbReference type="RefSeq" id="WP_408977565.1">
    <property type="nucleotide sequence ID" value="NZ_JBJUVG010000008.1"/>
</dbReference>
<dbReference type="Proteomes" id="UP001631949">
    <property type="component" value="Unassembled WGS sequence"/>
</dbReference>
<comment type="caution">
    <text evidence="2">The sequence shown here is derived from an EMBL/GenBank/DDBJ whole genome shotgun (WGS) entry which is preliminary data.</text>
</comment>